<evidence type="ECO:0000313" key="1">
    <source>
        <dbReference type="EMBL" id="KHN86820.1"/>
    </source>
</evidence>
<proteinExistence type="predicted"/>
<dbReference type="AlphaFoldDB" id="A0A0B2W0W6"/>
<sequence length="108" mass="12919">MFENMTKGWKPFRFVSSQRKCPSALGAINWSNKESESATLRREQLRQFRVTNETNHYRIKITFSSNYAQIHRCQQPLDKNYDSYELLEETFLGTLAVSHKRYGMYRKQ</sequence>
<feature type="non-terminal residue" evidence="1">
    <location>
        <position position="108"/>
    </location>
</feature>
<dbReference type="Proteomes" id="UP000031036">
    <property type="component" value="Unassembled WGS sequence"/>
</dbReference>
<name>A0A0B2W0W6_TOXCA</name>
<accession>A0A0B2W0W6</accession>
<keyword evidence="2" id="KW-1185">Reference proteome</keyword>
<gene>
    <name evidence="1" type="ORF">Tcan_00949</name>
</gene>
<organism evidence="1 2">
    <name type="scientific">Toxocara canis</name>
    <name type="common">Canine roundworm</name>
    <dbReference type="NCBI Taxonomy" id="6265"/>
    <lineage>
        <taxon>Eukaryota</taxon>
        <taxon>Metazoa</taxon>
        <taxon>Ecdysozoa</taxon>
        <taxon>Nematoda</taxon>
        <taxon>Chromadorea</taxon>
        <taxon>Rhabditida</taxon>
        <taxon>Spirurina</taxon>
        <taxon>Ascaridomorpha</taxon>
        <taxon>Ascaridoidea</taxon>
        <taxon>Toxocaridae</taxon>
        <taxon>Toxocara</taxon>
    </lineage>
</organism>
<comment type="caution">
    <text evidence="1">The sequence shown here is derived from an EMBL/GenBank/DDBJ whole genome shotgun (WGS) entry which is preliminary data.</text>
</comment>
<protein>
    <submittedName>
        <fullName evidence="1">Uncharacterized protein</fullName>
    </submittedName>
</protein>
<evidence type="ECO:0000313" key="2">
    <source>
        <dbReference type="Proteomes" id="UP000031036"/>
    </source>
</evidence>
<reference evidence="1 2" key="1">
    <citation type="submission" date="2014-11" db="EMBL/GenBank/DDBJ databases">
        <title>Genetic blueprint of the zoonotic pathogen Toxocara canis.</title>
        <authorList>
            <person name="Zhu X.-Q."/>
            <person name="Korhonen P.K."/>
            <person name="Cai H."/>
            <person name="Young N.D."/>
            <person name="Nejsum P."/>
            <person name="von Samson-Himmelstjerna G."/>
            <person name="Boag P.R."/>
            <person name="Tan P."/>
            <person name="Li Q."/>
            <person name="Min J."/>
            <person name="Yang Y."/>
            <person name="Wang X."/>
            <person name="Fang X."/>
            <person name="Hall R.S."/>
            <person name="Hofmann A."/>
            <person name="Sternberg P.W."/>
            <person name="Jex A.R."/>
            <person name="Gasser R.B."/>
        </authorList>
    </citation>
    <scope>NUCLEOTIDE SEQUENCE [LARGE SCALE GENOMIC DNA]</scope>
    <source>
        <strain evidence="1">PN_DK_2014</strain>
    </source>
</reference>
<dbReference type="EMBL" id="JPKZ01000517">
    <property type="protein sequence ID" value="KHN86820.1"/>
    <property type="molecule type" value="Genomic_DNA"/>
</dbReference>